<keyword evidence="7" id="KW-0812">Transmembrane</keyword>
<feature type="domain" description="Peptidase M48" evidence="8">
    <location>
        <begin position="215"/>
        <end position="423"/>
    </location>
</feature>
<comment type="caution">
    <text evidence="10">The sequence shown here is derived from an EMBL/GenBank/DDBJ whole genome shotgun (WGS) entry which is preliminary data.</text>
</comment>
<evidence type="ECO:0000259" key="9">
    <source>
        <dbReference type="Pfam" id="PF16491"/>
    </source>
</evidence>
<dbReference type="Pfam" id="PF16491">
    <property type="entry name" value="Peptidase_M48_N"/>
    <property type="match status" value="1"/>
</dbReference>
<dbReference type="GO" id="GO:0006508">
    <property type="term" value="P:proteolysis"/>
    <property type="evidence" value="ECO:0007669"/>
    <property type="project" value="UniProtKB-KW"/>
</dbReference>
<evidence type="ECO:0008006" key="12">
    <source>
        <dbReference type="Google" id="ProtNLM"/>
    </source>
</evidence>
<reference evidence="10 11" key="1">
    <citation type="submission" date="2012-05" db="EMBL/GenBank/DDBJ databases">
        <title>The Genome Sequence of Sutterella wadsworthensis 2_1_59BFAA.</title>
        <authorList>
            <consortium name="The Broad Institute Genome Sequencing Platform"/>
            <person name="Earl A."/>
            <person name="Ward D."/>
            <person name="Feldgarden M."/>
            <person name="Gevers D."/>
            <person name="Daigneault M."/>
            <person name="Strauss J."/>
            <person name="Allen-Vercoe E."/>
            <person name="Walker B."/>
            <person name="Young S.K."/>
            <person name="Zeng Q."/>
            <person name="Gargeya S."/>
            <person name="Fitzgerald M."/>
            <person name="Haas B."/>
            <person name="Abouelleil A."/>
            <person name="Alvarado L."/>
            <person name="Arachchi H.M."/>
            <person name="Berlin A.M."/>
            <person name="Chapman S.B."/>
            <person name="Goldberg J."/>
            <person name="Griggs A."/>
            <person name="Gujja S."/>
            <person name="Hansen M."/>
            <person name="Howarth C."/>
            <person name="Imamovic A."/>
            <person name="Larimer J."/>
            <person name="McCowen C."/>
            <person name="Montmayeur A."/>
            <person name="Murphy C."/>
            <person name="Neiman D."/>
            <person name="Pearson M."/>
            <person name="Priest M."/>
            <person name="Roberts A."/>
            <person name="Saif S."/>
            <person name="Shea T."/>
            <person name="Sisk P."/>
            <person name="Sykes S."/>
            <person name="Wortman J."/>
            <person name="Nusbaum C."/>
            <person name="Birren B."/>
        </authorList>
    </citation>
    <scope>NUCLEOTIDE SEQUENCE [LARGE SCALE GENOMIC DNA]</scope>
    <source>
        <strain evidence="10 11">2_1_59BFAA</strain>
    </source>
</reference>
<dbReference type="HOGENOM" id="CLU_513787_0_0_4"/>
<keyword evidence="11" id="KW-1185">Reference proteome</keyword>
<evidence type="ECO:0000256" key="5">
    <source>
        <dbReference type="ARBA" id="ARBA00022833"/>
    </source>
</evidence>
<evidence type="ECO:0000256" key="3">
    <source>
        <dbReference type="ARBA" id="ARBA00022723"/>
    </source>
</evidence>
<dbReference type="EMBL" id="ADMG01000009">
    <property type="protein sequence ID" value="EKB32080.1"/>
    <property type="molecule type" value="Genomic_DNA"/>
</dbReference>
<name>K1JKC3_9BURK</name>
<evidence type="ECO:0000313" key="11">
    <source>
        <dbReference type="Proteomes" id="UP000005835"/>
    </source>
</evidence>
<dbReference type="Gene3D" id="3.30.2010.10">
    <property type="entry name" value="Metalloproteases ('zincins'), catalytic domain"/>
    <property type="match status" value="1"/>
</dbReference>
<gene>
    <name evidence="10" type="ORF">HMPREF9465_00308</name>
</gene>
<dbReference type="GO" id="GO:0046872">
    <property type="term" value="F:metal ion binding"/>
    <property type="evidence" value="ECO:0007669"/>
    <property type="project" value="UniProtKB-KW"/>
</dbReference>
<proteinExistence type="predicted"/>
<feature type="transmembrane region" description="Helical" evidence="7">
    <location>
        <begin position="184"/>
        <end position="204"/>
    </location>
</feature>
<dbReference type="OrthoDB" id="9781930at2"/>
<evidence type="ECO:0000256" key="6">
    <source>
        <dbReference type="ARBA" id="ARBA00023049"/>
    </source>
</evidence>
<dbReference type="PATRIC" id="fig|742823.3.peg.302"/>
<dbReference type="RefSeq" id="WP_005433446.1">
    <property type="nucleotide sequence ID" value="NZ_JH815513.1"/>
</dbReference>
<dbReference type="PANTHER" id="PTHR10120">
    <property type="entry name" value="CAAX PRENYL PROTEASE 1"/>
    <property type="match status" value="1"/>
</dbReference>
<feature type="transmembrane region" description="Helical" evidence="7">
    <location>
        <begin position="69"/>
        <end position="95"/>
    </location>
</feature>
<dbReference type="InterPro" id="IPR001915">
    <property type="entry name" value="Peptidase_M48"/>
</dbReference>
<keyword evidence="4" id="KW-0378">Hydrolase</keyword>
<dbReference type="CDD" id="cd07330">
    <property type="entry name" value="M48A_Ste24p"/>
    <property type="match status" value="1"/>
</dbReference>
<dbReference type="eggNOG" id="COG0501">
    <property type="taxonomic scope" value="Bacteria"/>
</dbReference>
<evidence type="ECO:0000256" key="2">
    <source>
        <dbReference type="ARBA" id="ARBA00022670"/>
    </source>
</evidence>
<keyword evidence="5" id="KW-0862">Zinc</keyword>
<keyword evidence="6" id="KW-0482">Metalloprotease</keyword>
<evidence type="ECO:0000256" key="1">
    <source>
        <dbReference type="ARBA" id="ARBA00001947"/>
    </source>
</evidence>
<keyword evidence="7" id="KW-1133">Transmembrane helix</keyword>
<evidence type="ECO:0000259" key="8">
    <source>
        <dbReference type="Pfam" id="PF01435"/>
    </source>
</evidence>
<evidence type="ECO:0000313" key="10">
    <source>
        <dbReference type="EMBL" id="EKB32080.1"/>
    </source>
</evidence>
<feature type="transmembrane region" description="Helical" evidence="7">
    <location>
        <begin position="334"/>
        <end position="355"/>
    </location>
</feature>
<protein>
    <recommendedName>
        <fullName evidence="12">Peptidase M48 domain-containing protein</fullName>
    </recommendedName>
</protein>
<comment type="cofactor">
    <cofactor evidence="1">
        <name>Zn(2+)</name>
        <dbReference type="ChEBI" id="CHEBI:29105"/>
    </cofactor>
</comment>
<sequence>MSLHATFIEHTFVSILALYVTLECAVTILQTRAAEKSCGRVPEGFEEKLTLAGIRKAADYTGELAQANLLLTVVGAGFALFMTFGNGLNVFTAVIETIMGPGIPADWVLISLIVLLMLLIELPFGWWARYRVKERYGYMREPRMRWLSRTLSEALWGWLVFMPVSAALLTIFEYAGGDWWKLAWGVWLVYLLWRWKLSSVYGVFWKRRSRPYANAETREAVRESLHRQGITMTEMVVMTRPASWDHSNIVLSGWGLRRRVIVFAHVAHLLRKDEIVALAAHEAAHVRHFHGVLRLLINVAVSYIFCWLAGWGATHVQFFEGFNYSPMLTLDMPGTHAGSVCAVALVVFPMLLYPLSPLLNLAARLMQYDADLHAARIAGLDPMISALVKLHKDTTTSLSPSLVYSLFHYKRPHPGMRVANLQRLKRLSAPGGRLEHLFPKPAEPRAPEAD</sequence>
<feature type="transmembrane region" description="Helical" evidence="7">
    <location>
        <begin position="107"/>
        <end position="130"/>
    </location>
</feature>
<feature type="domain" description="CAAX prenyl protease 1 N-terminal" evidence="9">
    <location>
        <begin position="35"/>
        <end position="191"/>
    </location>
</feature>
<keyword evidence="7" id="KW-0472">Membrane</keyword>
<feature type="transmembrane region" description="Helical" evidence="7">
    <location>
        <begin position="12"/>
        <end position="30"/>
    </location>
</feature>
<evidence type="ECO:0000256" key="4">
    <source>
        <dbReference type="ARBA" id="ARBA00022801"/>
    </source>
</evidence>
<organism evidence="10 11">
    <name type="scientific">Sutterella wadsworthensis 2_1_59BFAA</name>
    <dbReference type="NCBI Taxonomy" id="742823"/>
    <lineage>
        <taxon>Bacteria</taxon>
        <taxon>Pseudomonadati</taxon>
        <taxon>Pseudomonadota</taxon>
        <taxon>Betaproteobacteria</taxon>
        <taxon>Burkholderiales</taxon>
        <taxon>Sutterellaceae</taxon>
        <taxon>Sutterella</taxon>
    </lineage>
</organism>
<dbReference type="Pfam" id="PF01435">
    <property type="entry name" value="Peptidase_M48"/>
    <property type="match status" value="1"/>
</dbReference>
<dbReference type="GO" id="GO:0004222">
    <property type="term" value="F:metalloendopeptidase activity"/>
    <property type="evidence" value="ECO:0007669"/>
    <property type="project" value="InterPro"/>
</dbReference>
<dbReference type="AlphaFoldDB" id="K1JKC3"/>
<keyword evidence="2" id="KW-0645">Protease</keyword>
<feature type="transmembrane region" description="Helical" evidence="7">
    <location>
        <begin position="295"/>
        <end position="314"/>
    </location>
</feature>
<evidence type="ECO:0000256" key="7">
    <source>
        <dbReference type="SAM" id="Phobius"/>
    </source>
</evidence>
<keyword evidence="3" id="KW-0479">Metal-binding</keyword>
<accession>K1JKC3</accession>
<dbReference type="STRING" id="742823.HMPREF9465_00308"/>
<dbReference type="Proteomes" id="UP000005835">
    <property type="component" value="Unassembled WGS sequence"/>
</dbReference>
<feature type="transmembrane region" description="Helical" evidence="7">
    <location>
        <begin position="151"/>
        <end position="172"/>
    </location>
</feature>
<dbReference type="InterPro" id="IPR032456">
    <property type="entry name" value="Peptidase_M48_N"/>
</dbReference>